<evidence type="ECO:0000313" key="3">
    <source>
        <dbReference type="Proteomes" id="UP000549765"/>
    </source>
</evidence>
<dbReference type="EMBL" id="JAAXPN010000001">
    <property type="protein sequence ID" value="NKZ23310.1"/>
    <property type="molecule type" value="Genomic_DNA"/>
</dbReference>
<dbReference type="AlphaFoldDB" id="A0A7X6N1F0"/>
<proteinExistence type="predicted"/>
<comment type="caution">
    <text evidence="2">The sequence shown here is derived from an EMBL/GenBank/DDBJ whole genome shotgun (WGS) entry which is preliminary data.</text>
</comment>
<dbReference type="Pfam" id="PF13508">
    <property type="entry name" value="Acetyltransf_7"/>
    <property type="match status" value="1"/>
</dbReference>
<dbReference type="GO" id="GO:0016747">
    <property type="term" value="F:acyltransferase activity, transferring groups other than amino-acyl groups"/>
    <property type="evidence" value="ECO:0007669"/>
    <property type="project" value="InterPro"/>
</dbReference>
<accession>A0A7X6N1F0</accession>
<organism evidence="2 3">
    <name type="scientific">Periweissella fabalis</name>
    <dbReference type="NCBI Taxonomy" id="1070421"/>
    <lineage>
        <taxon>Bacteria</taxon>
        <taxon>Bacillati</taxon>
        <taxon>Bacillota</taxon>
        <taxon>Bacilli</taxon>
        <taxon>Lactobacillales</taxon>
        <taxon>Lactobacillaceae</taxon>
        <taxon>Periweissella</taxon>
    </lineage>
</organism>
<dbReference type="SUPFAM" id="SSF55729">
    <property type="entry name" value="Acyl-CoA N-acyltransferases (Nat)"/>
    <property type="match status" value="1"/>
</dbReference>
<gene>
    <name evidence="2" type="ORF">HF964_00565</name>
</gene>
<reference evidence="2 3" key="1">
    <citation type="submission" date="2020-04" db="EMBL/GenBank/DDBJ databases">
        <title>MicrobeNet Type strains.</title>
        <authorList>
            <person name="Nicholson A.C."/>
        </authorList>
    </citation>
    <scope>NUCLEOTIDE SEQUENCE [LARGE SCALE GENOMIC DNA]</scope>
    <source>
        <strain evidence="2 3">CCUG 61472</strain>
    </source>
</reference>
<evidence type="ECO:0000259" key="1">
    <source>
        <dbReference type="PROSITE" id="PS51186"/>
    </source>
</evidence>
<dbReference type="Gene3D" id="3.40.630.30">
    <property type="match status" value="1"/>
</dbReference>
<dbReference type="InterPro" id="IPR016181">
    <property type="entry name" value="Acyl_CoA_acyltransferase"/>
</dbReference>
<dbReference type="CDD" id="cd04301">
    <property type="entry name" value="NAT_SF"/>
    <property type="match status" value="1"/>
</dbReference>
<feature type="domain" description="N-acetyltransferase" evidence="1">
    <location>
        <begin position="1"/>
        <end position="203"/>
    </location>
</feature>
<name>A0A7X6N1F0_9LACO</name>
<keyword evidence="3" id="KW-1185">Reference proteome</keyword>
<dbReference type="RefSeq" id="WP_168721110.1">
    <property type="nucleotide sequence ID" value="NZ_JAAXPN010000001.1"/>
</dbReference>
<keyword evidence="2" id="KW-0808">Transferase</keyword>
<sequence length="203" mass="22927">MKIKKATLHDILAIAELNFDGFKDYELFNISVSEAKHTKALYEILKLNAVASIQKGYGYLCYDADKLIGYFSLIPAGQELDGLAFLKAGAWKIPLLTSFKTSRQLLSQVLKAEAILKPFPKDYWYLDTLVVVPGNQGSGYGSRILQAAKDLVIKNHGRKLRLITNATRNRDFYTKNAFINDAIILPTDNNSNFTTWSFYFDVK</sequence>
<evidence type="ECO:0000313" key="2">
    <source>
        <dbReference type="EMBL" id="NKZ23310.1"/>
    </source>
</evidence>
<protein>
    <submittedName>
        <fullName evidence="2">GNAT family N-acetyltransferase</fullName>
    </submittedName>
</protein>
<dbReference type="InterPro" id="IPR000182">
    <property type="entry name" value="GNAT_dom"/>
</dbReference>
<dbReference type="Proteomes" id="UP000549765">
    <property type="component" value="Unassembled WGS sequence"/>
</dbReference>
<dbReference type="PROSITE" id="PS51186">
    <property type="entry name" value="GNAT"/>
    <property type="match status" value="1"/>
</dbReference>